<dbReference type="EMBL" id="AMQX01000005">
    <property type="protein sequence ID" value="EKS51349.1"/>
    <property type="molecule type" value="Genomic_DNA"/>
</dbReference>
<evidence type="ECO:0000313" key="1">
    <source>
        <dbReference type="EMBL" id="EKS51349.1"/>
    </source>
</evidence>
<organism evidence="1 2">
    <name type="scientific">Lacticaseibacillus rhamnosus LRHMDP3</name>
    <dbReference type="NCBI Taxonomy" id="1203259"/>
    <lineage>
        <taxon>Bacteria</taxon>
        <taxon>Bacillati</taxon>
        <taxon>Bacillota</taxon>
        <taxon>Bacilli</taxon>
        <taxon>Lactobacillales</taxon>
        <taxon>Lactobacillaceae</taxon>
        <taxon>Lacticaseibacillus</taxon>
    </lineage>
</organism>
<gene>
    <name evidence="1" type="ORF">LRHMDP3_1074</name>
</gene>
<evidence type="ECO:0000313" key="2">
    <source>
        <dbReference type="Proteomes" id="UP000009352"/>
    </source>
</evidence>
<accession>A0AB33XVH9</accession>
<proteinExistence type="predicted"/>
<dbReference type="RefSeq" id="WP_005717279.1">
    <property type="nucleotide sequence ID" value="NZ_AMQX01000005.1"/>
</dbReference>
<name>A0AB33XVH9_LACRH</name>
<sequence length="90" mass="9489">MADEAVLAVQKWLNKTYSGVSGFTTAPENGQTGWPTIYSLRMGLQDEIGISAIGEGFGDATKTALASVVGSLKPGYKGQYRPAHSRGLLV</sequence>
<reference evidence="1 2" key="1">
    <citation type="journal article" date="2013" name="Genome Announc.">
        <title>Draft Genome Sequence of Staphylococcus simulans UMC-CNS-990, Isolated from a Case of Chronic Bovine Mastitis.</title>
        <authorList>
            <person name="Calcutt M.J."/>
            <person name="Foecking M.F."/>
            <person name="Hsieh H.Y."/>
            <person name="Perry J."/>
            <person name="Stewart G.C."/>
            <person name="Middleton J.R."/>
        </authorList>
    </citation>
    <scope>NUCLEOTIDE SEQUENCE [LARGE SCALE GENOMIC DNA]</scope>
    <source>
        <strain evidence="1 2">LRHMDP3</strain>
    </source>
</reference>
<protein>
    <submittedName>
        <fullName evidence="1">Uncharacterized protein</fullName>
    </submittedName>
</protein>
<dbReference type="Proteomes" id="UP000009352">
    <property type="component" value="Unassembled WGS sequence"/>
</dbReference>
<comment type="caution">
    <text evidence="1">The sequence shown here is derived from an EMBL/GenBank/DDBJ whole genome shotgun (WGS) entry which is preliminary data.</text>
</comment>
<dbReference type="AlphaFoldDB" id="A0AB33XVH9"/>